<sequence length="129" mass="14408">MCELFVEINHYLGIHVNNIQLSVVHRLPQSYRWLSGFAGIKVEPIPLAGSEEGSNLIGLKLLSHEGDVAWRVMRRLTECLQEIQVESAVVECDGEPCLFVKRDDESATMCRLKNTGAAIAETVSAFYPF</sequence>
<proteinExistence type="predicted"/>
<gene>
    <name evidence="1" type="ORF">GCM10011328_04490</name>
</gene>
<comment type="caution">
    <text evidence="1">The sequence shown here is derived from an EMBL/GenBank/DDBJ whole genome shotgun (WGS) entry which is preliminary data.</text>
</comment>
<evidence type="ECO:0000313" key="1">
    <source>
        <dbReference type="EMBL" id="GGA32775.1"/>
    </source>
</evidence>
<dbReference type="Proteomes" id="UP000627464">
    <property type="component" value="Unassembled WGS sequence"/>
</dbReference>
<evidence type="ECO:0008006" key="3">
    <source>
        <dbReference type="Google" id="ProtNLM"/>
    </source>
</evidence>
<accession>A0ABQ1G066</accession>
<dbReference type="NCBIfam" id="NF008811">
    <property type="entry name" value="PRK11835.1"/>
    <property type="match status" value="1"/>
</dbReference>
<organism evidence="1 2">
    <name type="scientific">Hafnia psychrotolerans</name>
    <dbReference type="NCBI Taxonomy" id="1477018"/>
    <lineage>
        <taxon>Bacteria</taxon>
        <taxon>Pseudomonadati</taxon>
        <taxon>Pseudomonadota</taxon>
        <taxon>Gammaproteobacteria</taxon>
        <taxon>Enterobacterales</taxon>
        <taxon>Hafniaceae</taxon>
        <taxon>Hafnia</taxon>
    </lineage>
</organism>
<dbReference type="InterPro" id="IPR020489">
    <property type="entry name" value="Uncharacterised_YejG"/>
</dbReference>
<evidence type="ECO:0000313" key="2">
    <source>
        <dbReference type="Proteomes" id="UP000627464"/>
    </source>
</evidence>
<keyword evidence="2" id="KW-1185">Reference proteome</keyword>
<protein>
    <recommendedName>
        <fullName evidence="3">Cytoplasmic protein</fullName>
    </recommendedName>
</protein>
<dbReference type="Pfam" id="PF13989">
    <property type="entry name" value="YejG"/>
    <property type="match status" value="1"/>
</dbReference>
<name>A0ABQ1G066_9GAMM</name>
<reference evidence="2" key="1">
    <citation type="journal article" date="2019" name="Int. J. Syst. Evol. Microbiol.">
        <title>The Global Catalogue of Microorganisms (GCM) 10K type strain sequencing project: providing services to taxonomists for standard genome sequencing and annotation.</title>
        <authorList>
            <consortium name="The Broad Institute Genomics Platform"/>
            <consortium name="The Broad Institute Genome Sequencing Center for Infectious Disease"/>
            <person name="Wu L."/>
            <person name="Ma J."/>
        </authorList>
    </citation>
    <scope>NUCLEOTIDE SEQUENCE [LARGE SCALE GENOMIC DNA]</scope>
    <source>
        <strain evidence="2">CGMCC 1.12806</strain>
    </source>
</reference>
<dbReference type="EMBL" id="BMFZ01000001">
    <property type="protein sequence ID" value="GGA32775.1"/>
    <property type="molecule type" value="Genomic_DNA"/>
</dbReference>